<accession>A0A160FPZ1</accession>
<keyword evidence="2" id="KW-1185">Reference proteome</keyword>
<protein>
    <submittedName>
        <fullName evidence="1">Uncharacterized protein</fullName>
    </submittedName>
</protein>
<evidence type="ECO:0000313" key="2">
    <source>
        <dbReference type="Proteomes" id="UP000076852"/>
    </source>
</evidence>
<proteinExistence type="predicted"/>
<dbReference type="EMBL" id="CP014579">
    <property type="protein sequence ID" value="ANB74915.1"/>
    <property type="molecule type" value="Genomic_DNA"/>
</dbReference>
<sequence>MNNVELYFCDEKKLSRSEKIVLRQVIEWLVENNVPAVVLTNCWLDKTQIDSRRLQFVWNAIHGIMQAAAPGSRCM</sequence>
<dbReference type="Proteomes" id="UP000076852">
    <property type="component" value="Chromosome 2"/>
</dbReference>
<name>A0A160FPZ1_9BURK</name>
<dbReference type="OrthoDB" id="1373492at2"/>
<evidence type="ECO:0000313" key="1">
    <source>
        <dbReference type="EMBL" id="ANB74915.1"/>
    </source>
</evidence>
<dbReference type="RefSeq" id="WP_063498217.1">
    <property type="nucleotide sequence ID" value="NZ_CP014579.1"/>
</dbReference>
<dbReference type="KEGG" id="buz:AYM40_20915"/>
<dbReference type="AlphaFoldDB" id="A0A160FPZ1"/>
<reference evidence="1 2" key="1">
    <citation type="journal article" date="2016" name="Gene">
        <title>PacBio SMRT assembly of a complex multi-replicon genome reveals chlorocatechol degradative operon in a region of genome plasticity.</title>
        <authorList>
            <person name="Ricker N."/>
            <person name="Shen S.Y."/>
            <person name="Goordial J."/>
            <person name="Jin S."/>
            <person name="Fulthorpe R.R."/>
        </authorList>
    </citation>
    <scope>NUCLEOTIDE SEQUENCE [LARGE SCALE GENOMIC DNA]</scope>
    <source>
        <strain evidence="1 2">OLGA172</strain>
    </source>
</reference>
<gene>
    <name evidence="1" type="ORF">AYM40_20915</name>
</gene>
<organism evidence="1 2">
    <name type="scientific">Paraburkholderia phytofirmans OLGA172</name>
    <dbReference type="NCBI Taxonomy" id="1417228"/>
    <lineage>
        <taxon>Bacteria</taxon>
        <taxon>Pseudomonadati</taxon>
        <taxon>Pseudomonadota</taxon>
        <taxon>Betaproteobacteria</taxon>
        <taxon>Burkholderiales</taxon>
        <taxon>Burkholderiaceae</taxon>
        <taxon>Paraburkholderia</taxon>
    </lineage>
</organism>